<evidence type="ECO:0000313" key="3">
    <source>
        <dbReference type="Proteomes" id="UP000236754"/>
    </source>
</evidence>
<evidence type="ECO:0000256" key="1">
    <source>
        <dbReference type="SAM" id="MobiDB-lite"/>
    </source>
</evidence>
<dbReference type="EMBL" id="FNVU01000025">
    <property type="protein sequence ID" value="SEG91996.1"/>
    <property type="molecule type" value="Genomic_DNA"/>
</dbReference>
<dbReference type="RefSeq" id="WP_103890212.1">
    <property type="nucleotide sequence ID" value="NZ_FNVU01000025.1"/>
</dbReference>
<dbReference type="InterPro" id="IPR010310">
    <property type="entry name" value="T7SS_ESAT-6-like"/>
</dbReference>
<dbReference type="Pfam" id="PF06013">
    <property type="entry name" value="WXG100"/>
    <property type="match status" value="1"/>
</dbReference>
<sequence>MTPPSGNGSAVGDSAATPVSPMLDRTAADAGTPASPVLDRTAADAASPSGTTVAAQPRTPAEDRQAGGTDRHVLTSSKTSSLSDRNGTGGGSGTSGALHELRVALGELQTAITKVNGHREAISDLLAEIQSQFTAAHDAWQSPSATTFETTATWFTQSSRALKDLLDEMARRMRSTYDTYHAVETANTHNSGG</sequence>
<dbReference type="OrthoDB" id="4281503at2"/>
<feature type="region of interest" description="Disordered" evidence="1">
    <location>
        <begin position="1"/>
        <end position="96"/>
    </location>
</feature>
<gene>
    <name evidence="2" type="ORF">SAMN05216223_1253</name>
</gene>
<dbReference type="AlphaFoldDB" id="A0A1H6E4S8"/>
<name>A0A1H6E4S8_9ACTN</name>
<organism evidence="2 3">
    <name type="scientific">Actinacidiphila yanglinensis</name>
    <dbReference type="NCBI Taxonomy" id="310779"/>
    <lineage>
        <taxon>Bacteria</taxon>
        <taxon>Bacillati</taxon>
        <taxon>Actinomycetota</taxon>
        <taxon>Actinomycetes</taxon>
        <taxon>Kitasatosporales</taxon>
        <taxon>Streptomycetaceae</taxon>
        <taxon>Actinacidiphila</taxon>
    </lineage>
</organism>
<feature type="compositionally biased region" description="Basic and acidic residues" evidence="1">
    <location>
        <begin position="60"/>
        <end position="73"/>
    </location>
</feature>
<reference evidence="2 3" key="1">
    <citation type="submission" date="2016-10" db="EMBL/GenBank/DDBJ databases">
        <authorList>
            <person name="de Groot N.N."/>
        </authorList>
    </citation>
    <scope>NUCLEOTIDE SEQUENCE [LARGE SCALE GENOMIC DNA]</scope>
    <source>
        <strain evidence="2 3">CGMCC 4.2023</strain>
    </source>
</reference>
<accession>A0A1H6E4S8</accession>
<proteinExistence type="predicted"/>
<dbReference type="InterPro" id="IPR036689">
    <property type="entry name" value="ESAT-6-like_sf"/>
</dbReference>
<dbReference type="SUPFAM" id="SSF140453">
    <property type="entry name" value="EsxAB dimer-like"/>
    <property type="match status" value="1"/>
</dbReference>
<feature type="compositionally biased region" description="Polar residues" evidence="1">
    <location>
        <begin position="74"/>
        <end position="86"/>
    </location>
</feature>
<evidence type="ECO:0000313" key="2">
    <source>
        <dbReference type="EMBL" id="SEG91996.1"/>
    </source>
</evidence>
<protein>
    <submittedName>
        <fullName evidence="2">WXG100 family type VII secretion target</fullName>
    </submittedName>
</protein>
<dbReference type="Proteomes" id="UP000236754">
    <property type="component" value="Unassembled WGS sequence"/>
</dbReference>
<keyword evidence="3" id="KW-1185">Reference proteome</keyword>
<dbReference type="Gene3D" id="1.10.287.1060">
    <property type="entry name" value="ESAT-6-like"/>
    <property type="match status" value="1"/>
</dbReference>